<keyword evidence="4 12" id="KW-0812">Transmembrane</keyword>
<feature type="binding site" evidence="12">
    <location>
        <position position="78"/>
    </location>
    <ligand>
        <name>Na(+)</name>
        <dbReference type="ChEBI" id="CHEBI:29101"/>
        <note>structural</note>
    </ligand>
</feature>
<dbReference type="EMBL" id="JAUUUU010000006">
    <property type="protein sequence ID" value="MDP1521304.1"/>
    <property type="molecule type" value="Genomic_DNA"/>
</dbReference>
<keyword evidence="12" id="KW-0813">Transport</keyword>
<comment type="similarity">
    <text evidence="10 12">Belongs to the fluoride channel Fluc/FEX (TC 1.A.43) family.</text>
</comment>
<comment type="caution">
    <text evidence="13">The sequence shown here is derived from an EMBL/GenBank/DDBJ whole genome shotgun (WGS) entry which is preliminary data.</text>
</comment>
<sequence length="124" mass="13144">MMQWVMVAVGGALGAMGRFGVNALIYPTMGGRFPMGTLVVNVVGSVLMGMFYVLIIERGVLPAELRNLLMVGFLGAFTTFSTFSLDSLALWQNGHLALAAAYVALNLVLCLAGTLGAIVLTRLF</sequence>
<dbReference type="Proteomes" id="UP001178354">
    <property type="component" value="Unassembled WGS sequence"/>
</dbReference>
<feature type="transmembrane region" description="Helical" evidence="12">
    <location>
        <begin position="33"/>
        <end position="56"/>
    </location>
</feature>
<evidence type="ECO:0000256" key="2">
    <source>
        <dbReference type="ARBA" id="ARBA00022475"/>
    </source>
</evidence>
<keyword evidence="5 12" id="KW-1133">Transmembrane helix</keyword>
<evidence type="ECO:0000256" key="10">
    <source>
        <dbReference type="ARBA" id="ARBA00035120"/>
    </source>
</evidence>
<keyword evidence="2 12" id="KW-1003">Cell membrane</keyword>
<gene>
    <name evidence="12 13" type="primary">crcB</name>
    <name evidence="12" type="synonym">fluC</name>
    <name evidence="13" type="ORF">Q8A57_10010</name>
</gene>
<keyword evidence="6 12" id="KW-0915">Sodium</keyword>
<dbReference type="HAMAP" id="MF_00454">
    <property type="entry name" value="FluC"/>
    <property type="match status" value="1"/>
</dbReference>
<dbReference type="InterPro" id="IPR003691">
    <property type="entry name" value="FluC"/>
</dbReference>
<comment type="activity regulation">
    <text evidence="12">Na(+) is not transported, but it plays an essential structural role and its presence is essential for fluoride channel function.</text>
</comment>
<evidence type="ECO:0000256" key="12">
    <source>
        <dbReference type="HAMAP-Rule" id="MF_00454"/>
    </source>
</evidence>
<comment type="subcellular location">
    <subcellularLocation>
        <location evidence="1 12">Cell membrane</location>
        <topology evidence="1 12">Multi-pass membrane protein</topology>
    </subcellularLocation>
</comment>
<evidence type="ECO:0000256" key="11">
    <source>
        <dbReference type="ARBA" id="ARBA00035585"/>
    </source>
</evidence>
<keyword evidence="12" id="KW-0479">Metal-binding</keyword>
<name>A0AAW8B6Y6_9GAMM</name>
<dbReference type="RefSeq" id="WP_305170968.1">
    <property type="nucleotide sequence ID" value="NZ_JAUUUU010000006.1"/>
</dbReference>
<evidence type="ECO:0000256" key="7">
    <source>
        <dbReference type="ARBA" id="ARBA00023065"/>
    </source>
</evidence>
<accession>A0AAW8B6Y6</accession>
<comment type="function">
    <text evidence="12">Fluoride-specific ion channel. Important for reducing fluoride concentration in the cell, thus reducing its toxicity.</text>
</comment>
<keyword evidence="3" id="KW-0997">Cell inner membrane</keyword>
<evidence type="ECO:0000256" key="4">
    <source>
        <dbReference type="ARBA" id="ARBA00022692"/>
    </source>
</evidence>
<evidence type="ECO:0000313" key="13">
    <source>
        <dbReference type="EMBL" id="MDP1521304.1"/>
    </source>
</evidence>
<comment type="catalytic activity">
    <reaction evidence="11">
        <text>fluoride(in) = fluoride(out)</text>
        <dbReference type="Rhea" id="RHEA:76159"/>
        <dbReference type="ChEBI" id="CHEBI:17051"/>
    </reaction>
    <physiologicalReaction direction="left-to-right" evidence="11">
        <dbReference type="Rhea" id="RHEA:76160"/>
    </physiologicalReaction>
</comment>
<evidence type="ECO:0000256" key="6">
    <source>
        <dbReference type="ARBA" id="ARBA00023053"/>
    </source>
</evidence>
<evidence type="ECO:0000256" key="9">
    <source>
        <dbReference type="ARBA" id="ARBA00023303"/>
    </source>
</evidence>
<keyword evidence="9 12" id="KW-0407">Ion channel</keyword>
<evidence type="ECO:0000313" key="14">
    <source>
        <dbReference type="Proteomes" id="UP001178354"/>
    </source>
</evidence>
<keyword evidence="14" id="KW-1185">Reference proteome</keyword>
<reference evidence="13" key="2">
    <citation type="submission" date="2023-08" db="EMBL/GenBank/DDBJ databases">
        <authorList>
            <person name="Luo J."/>
        </authorList>
    </citation>
    <scope>NUCLEOTIDE SEQUENCE</scope>
    <source>
        <strain evidence="13">DSM 25064</strain>
    </source>
</reference>
<evidence type="ECO:0000256" key="8">
    <source>
        <dbReference type="ARBA" id="ARBA00023136"/>
    </source>
</evidence>
<dbReference type="PANTHER" id="PTHR28259:SF1">
    <property type="entry name" value="FLUORIDE EXPORT PROTEIN 1-RELATED"/>
    <property type="match status" value="1"/>
</dbReference>
<organism evidence="13 14">
    <name type="scientific">Porticoccus litoralis</name>
    <dbReference type="NCBI Taxonomy" id="434086"/>
    <lineage>
        <taxon>Bacteria</taxon>
        <taxon>Pseudomonadati</taxon>
        <taxon>Pseudomonadota</taxon>
        <taxon>Gammaproteobacteria</taxon>
        <taxon>Cellvibrionales</taxon>
        <taxon>Porticoccaceae</taxon>
        <taxon>Porticoccus</taxon>
    </lineage>
</organism>
<dbReference type="GO" id="GO:0046872">
    <property type="term" value="F:metal ion binding"/>
    <property type="evidence" value="ECO:0007669"/>
    <property type="project" value="UniProtKB-KW"/>
</dbReference>
<dbReference type="GO" id="GO:0005886">
    <property type="term" value="C:plasma membrane"/>
    <property type="evidence" value="ECO:0007669"/>
    <property type="project" value="UniProtKB-SubCell"/>
</dbReference>
<proteinExistence type="inferred from homology"/>
<dbReference type="GO" id="GO:0062054">
    <property type="term" value="F:fluoride channel activity"/>
    <property type="evidence" value="ECO:0007669"/>
    <property type="project" value="UniProtKB-UniRule"/>
</dbReference>
<feature type="transmembrane region" description="Helical" evidence="12">
    <location>
        <begin position="97"/>
        <end position="120"/>
    </location>
</feature>
<dbReference type="GO" id="GO:0140114">
    <property type="term" value="P:cellular detoxification of fluoride"/>
    <property type="evidence" value="ECO:0007669"/>
    <property type="project" value="UniProtKB-UniRule"/>
</dbReference>
<keyword evidence="8 12" id="KW-0472">Membrane</keyword>
<feature type="binding site" evidence="12">
    <location>
        <position position="75"/>
    </location>
    <ligand>
        <name>Na(+)</name>
        <dbReference type="ChEBI" id="CHEBI:29101"/>
        <note>structural</note>
    </ligand>
</feature>
<evidence type="ECO:0000256" key="5">
    <source>
        <dbReference type="ARBA" id="ARBA00022989"/>
    </source>
</evidence>
<feature type="transmembrane region" description="Helical" evidence="12">
    <location>
        <begin position="68"/>
        <end position="91"/>
    </location>
</feature>
<evidence type="ECO:0000256" key="1">
    <source>
        <dbReference type="ARBA" id="ARBA00004651"/>
    </source>
</evidence>
<dbReference type="AlphaFoldDB" id="A0AAW8B6Y6"/>
<protein>
    <recommendedName>
        <fullName evidence="12">Fluoride-specific ion channel FluC</fullName>
    </recommendedName>
</protein>
<dbReference type="NCBIfam" id="TIGR00494">
    <property type="entry name" value="crcB"/>
    <property type="match status" value="1"/>
</dbReference>
<reference evidence="13" key="1">
    <citation type="journal article" date="2010" name="Int. J. Syst. Evol. Microbiol.">
        <title>Porticoccus litoralis gen. nov., sp. nov., a gammaproteobacterium isolated from the Yellow Sea.</title>
        <authorList>
            <person name="Oh H.M."/>
            <person name="Kim H."/>
            <person name="Kim K.M."/>
            <person name="Min G.S."/>
            <person name="Cho J.C."/>
        </authorList>
    </citation>
    <scope>NUCLEOTIDE SEQUENCE</scope>
    <source>
        <strain evidence="13">DSM 25064</strain>
    </source>
</reference>
<dbReference type="Pfam" id="PF02537">
    <property type="entry name" value="CRCB"/>
    <property type="match status" value="1"/>
</dbReference>
<keyword evidence="7 12" id="KW-0406">Ion transport</keyword>
<dbReference type="PANTHER" id="PTHR28259">
    <property type="entry name" value="FLUORIDE EXPORT PROTEIN 1-RELATED"/>
    <property type="match status" value="1"/>
</dbReference>
<evidence type="ECO:0000256" key="3">
    <source>
        <dbReference type="ARBA" id="ARBA00022519"/>
    </source>
</evidence>